<dbReference type="Gene3D" id="4.10.60.10">
    <property type="entry name" value="Zinc finger, CCHC-type"/>
    <property type="match status" value="1"/>
</dbReference>
<feature type="compositionally biased region" description="Basic and acidic residues" evidence="2">
    <location>
        <begin position="169"/>
        <end position="181"/>
    </location>
</feature>
<proteinExistence type="predicted"/>
<reference evidence="4 5" key="1">
    <citation type="submission" date="2018-09" db="EMBL/GenBank/DDBJ databases">
        <title>Genomic investigation of the strawberry pathogen Phytophthora fragariae indicates pathogenicity is determined by transcriptional variation in three key races.</title>
        <authorList>
            <person name="Adams T.M."/>
            <person name="Armitage A.D."/>
            <person name="Sobczyk M.K."/>
            <person name="Bates H.J."/>
            <person name="Dunwell J.M."/>
            <person name="Nellist C.F."/>
            <person name="Harrison R.J."/>
        </authorList>
    </citation>
    <scope>NUCLEOTIDE SEQUENCE [LARGE SCALE GENOMIC DNA]</scope>
    <source>
        <strain evidence="4 5">NOV-77</strain>
    </source>
</reference>
<accession>A0A6G0RMU9</accession>
<evidence type="ECO:0000313" key="4">
    <source>
        <dbReference type="EMBL" id="KAE9337268.1"/>
    </source>
</evidence>
<evidence type="ECO:0000313" key="5">
    <source>
        <dbReference type="Proteomes" id="UP000486351"/>
    </source>
</evidence>
<evidence type="ECO:0000256" key="1">
    <source>
        <dbReference type="PROSITE-ProRule" id="PRU00047"/>
    </source>
</evidence>
<comment type="caution">
    <text evidence="4">The sequence shown here is derived from an EMBL/GenBank/DDBJ whole genome shotgun (WGS) entry which is preliminary data.</text>
</comment>
<sequence length="211" mass="23798">MAVAVSNKHYAYEVFQHLKKTYEPRNWGNLCALRDQFVRLKYNDGTDMLTHINELKMLTDQLANQGKAVDDTEKVCQLLSSLPSSWDSFKTTYYIQEKPIAWPAMEANVMTEAARRNGVSSTRLVGALKEEDNAEANTVIQQKGNCSGGCRHSGNYNGDGQHRSQQNGDEARGKRGRGSDDECHYCHQLGHYKVDCPMRKRHRSETDAGVV</sequence>
<dbReference type="InterPro" id="IPR036875">
    <property type="entry name" value="Znf_CCHC_sf"/>
</dbReference>
<feature type="domain" description="CCHC-type" evidence="3">
    <location>
        <begin position="183"/>
        <end position="197"/>
    </location>
</feature>
<organism evidence="4 5">
    <name type="scientific">Phytophthora fragariae</name>
    <dbReference type="NCBI Taxonomy" id="53985"/>
    <lineage>
        <taxon>Eukaryota</taxon>
        <taxon>Sar</taxon>
        <taxon>Stramenopiles</taxon>
        <taxon>Oomycota</taxon>
        <taxon>Peronosporomycetes</taxon>
        <taxon>Peronosporales</taxon>
        <taxon>Peronosporaceae</taxon>
        <taxon>Phytophthora</taxon>
    </lineage>
</organism>
<feature type="region of interest" description="Disordered" evidence="2">
    <location>
        <begin position="151"/>
        <end position="181"/>
    </location>
</feature>
<dbReference type="EMBL" id="QXFY01000715">
    <property type="protein sequence ID" value="KAE9337268.1"/>
    <property type="molecule type" value="Genomic_DNA"/>
</dbReference>
<dbReference type="PROSITE" id="PS50158">
    <property type="entry name" value="ZF_CCHC"/>
    <property type="match status" value="1"/>
</dbReference>
<evidence type="ECO:0000259" key="3">
    <source>
        <dbReference type="PROSITE" id="PS50158"/>
    </source>
</evidence>
<keyword evidence="1" id="KW-0863">Zinc-finger</keyword>
<dbReference type="GO" id="GO:0003676">
    <property type="term" value="F:nucleic acid binding"/>
    <property type="evidence" value="ECO:0007669"/>
    <property type="project" value="InterPro"/>
</dbReference>
<dbReference type="PANTHER" id="PTHR47481:SF31">
    <property type="entry name" value="OS01G0873500 PROTEIN"/>
    <property type="match status" value="1"/>
</dbReference>
<dbReference type="InterPro" id="IPR001878">
    <property type="entry name" value="Znf_CCHC"/>
</dbReference>
<dbReference type="AlphaFoldDB" id="A0A6G0RMU9"/>
<protein>
    <recommendedName>
        <fullName evidence="3">CCHC-type domain-containing protein</fullName>
    </recommendedName>
</protein>
<keyword evidence="1" id="KW-0862">Zinc</keyword>
<gene>
    <name evidence="4" type="ORF">PF008_g12611</name>
</gene>
<dbReference type="Proteomes" id="UP000486351">
    <property type="component" value="Unassembled WGS sequence"/>
</dbReference>
<feature type="compositionally biased region" description="Polar residues" evidence="2">
    <location>
        <begin position="154"/>
        <end position="168"/>
    </location>
</feature>
<dbReference type="GO" id="GO:0008270">
    <property type="term" value="F:zinc ion binding"/>
    <property type="evidence" value="ECO:0007669"/>
    <property type="project" value="UniProtKB-KW"/>
</dbReference>
<keyword evidence="1" id="KW-0479">Metal-binding</keyword>
<name>A0A6G0RMU9_9STRA</name>
<evidence type="ECO:0000256" key="2">
    <source>
        <dbReference type="SAM" id="MobiDB-lite"/>
    </source>
</evidence>
<dbReference type="PANTHER" id="PTHR47481">
    <property type="match status" value="1"/>
</dbReference>
<dbReference type="Pfam" id="PF14223">
    <property type="entry name" value="Retrotran_gag_2"/>
    <property type="match status" value="1"/>
</dbReference>
<dbReference type="SUPFAM" id="SSF57756">
    <property type="entry name" value="Retrovirus zinc finger-like domains"/>
    <property type="match status" value="1"/>
</dbReference>